<keyword evidence="3" id="KW-1185">Reference proteome</keyword>
<dbReference type="Proteomes" id="UP001428774">
    <property type="component" value="Unassembled WGS sequence"/>
</dbReference>
<comment type="caution">
    <text evidence="2">The sequence shown here is derived from an EMBL/GenBank/DDBJ whole genome shotgun (WGS) entry which is preliminary data.</text>
</comment>
<sequence length="80" mass="8298">MRWIVLCLVMLAGAAQAEGVTAPELPVDPASFEFRMQNLMNGPALSQGCCKTCRKGKACGNSCISTSKSCRVGPGCACNG</sequence>
<organism evidence="2 3">
    <name type="scientific">Ponticoccus litoralis</name>
    <dbReference type="NCBI Taxonomy" id="422297"/>
    <lineage>
        <taxon>Bacteria</taxon>
        <taxon>Pseudomonadati</taxon>
        <taxon>Pseudomonadota</taxon>
        <taxon>Alphaproteobacteria</taxon>
        <taxon>Rhodobacterales</taxon>
        <taxon>Roseobacteraceae</taxon>
        <taxon>Ponticoccus</taxon>
    </lineage>
</organism>
<protein>
    <submittedName>
        <fullName evidence="2">Uncharacterized protein</fullName>
    </submittedName>
</protein>
<dbReference type="EMBL" id="JBDNCH010000002">
    <property type="protein sequence ID" value="MEN9062626.1"/>
    <property type="molecule type" value="Genomic_DNA"/>
</dbReference>
<evidence type="ECO:0000256" key="1">
    <source>
        <dbReference type="SAM" id="SignalP"/>
    </source>
</evidence>
<evidence type="ECO:0000313" key="2">
    <source>
        <dbReference type="EMBL" id="MEN9062626.1"/>
    </source>
</evidence>
<dbReference type="AlphaFoldDB" id="A0AAW9SQT8"/>
<feature type="signal peptide" evidence="1">
    <location>
        <begin position="1"/>
        <end position="17"/>
    </location>
</feature>
<evidence type="ECO:0000313" key="3">
    <source>
        <dbReference type="Proteomes" id="UP001428774"/>
    </source>
</evidence>
<proteinExistence type="predicted"/>
<accession>A0AAW9SQT8</accession>
<gene>
    <name evidence="2" type="ORF">ABFB10_18215</name>
</gene>
<dbReference type="RefSeq" id="WP_347167574.1">
    <property type="nucleotide sequence ID" value="NZ_JBDNCH010000002.1"/>
</dbReference>
<name>A0AAW9SQT8_9RHOB</name>
<reference evidence="2 3" key="1">
    <citation type="submission" date="2024-05" db="EMBL/GenBank/DDBJ databases">
        <title>Genome sequence of Ponticoccus litoralis KCCM 90028.</title>
        <authorList>
            <person name="Kim J.M."/>
            <person name="Lee J.K."/>
            <person name="Choi B.J."/>
            <person name="Bayburt H."/>
            <person name="Baek J.H."/>
            <person name="Jeon C.O."/>
        </authorList>
    </citation>
    <scope>NUCLEOTIDE SEQUENCE [LARGE SCALE GENOMIC DNA]</scope>
    <source>
        <strain evidence="2 3">KCCM 90028</strain>
    </source>
</reference>
<feature type="chain" id="PRO_5043757269" evidence="1">
    <location>
        <begin position="18"/>
        <end position="80"/>
    </location>
</feature>
<keyword evidence="1" id="KW-0732">Signal</keyword>